<evidence type="ECO:0000313" key="1">
    <source>
        <dbReference type="EMBL" id="WOT32669.1"/>
    </source>
</evidence>
<name>A0ABZ0K4J1_STRC4</name>
<accession>A0ABZ0K4J1</accession>
<dbReference type="Gene3D" id="1.25.40.10">
    <property type="entry name" value="Tetratricopeptide repeat domain"/>
    <property type="match status" value="1"/>
</dbReference>
<dbReference type="SUPFAM" id="SSF52540">
    <property type="entry name" value="P-loop containing nucleoside triphosphate hydrolases"/>
    <property type="match status" value="1"/>
</dbReference>
<protein>
    <recommendedName>
        <fullName evidence="3">Sel1 repeat family protein</fullName>
    </recommendedName>
</protein>
<keyword evidence="2" id="KW-1185">Reference proteome</keyword>
<dbReference type="InterPro" id="IPR011990">
    <property type="entry name" value="TPR-like_helical_dom_sf"/>
</dbReference>
<dbReference type="RefSeq" id="WP_317923147.1">
    <property type="nucleotide sequence ID" value="NZ_CP137524.1"/>
</dbReference>
<evidence type="ECO:0000313" key="2">
    <source>
        <dbReference type="Proteomes" id="UP001305002"/>
    </source>
</evidence>
<dbReference type="Proteomes" id="UP001305002">
    <property type="component" value="Chromosome"/>
</dbReference>
<organism evidence="1 2">
    <name type="scientific">Streptomyces coeruleorubidus</name>
    <dbReference type="NCBI Taxonomy" id="116188"/>
    <lineage>
        <taxon>Bacteria</taxon>
        <taxon>Bacillati</taxon>
        <taxon>Actinomycetota</taxon>
        <taxon>Actinomycetes</taxon>
        <taxon>Kitasatosporales</taxon>
        <taxon>Streptomycetaceae</taxon>
        <taxon>Streptomyces</taxon>
    </lineage>
</organism>
<gene>
    <name evidence="1" type="ORF">R5U08_00165</name>
</gene>
<reference evidence="1 2" key="2">
    <citation type="journal article" date="2024" name="Microb. Biotechnol.">
        <title>The involvement of multiple ABC transporters in daunorubicin efflux in Streptomyces coeruleorubidus.</title>
        <authorList>
            <person name="Dong J."/>
            <person name="Ning J."/>
            <person name="Tian Y."/>
            <person name="Li H."/>
            <person name="Chen H."/>
            <person name="Guan W."/>
        </authorList>
    </citation>
    <scope>NUCLEOTIDE SEQUENCE [LARGE SCALE GENOMIC DNA]</scope>
    <source>
        <strain evidence="1 2">CICC 11043</strain>
    </source>
</reference>
<dbReference type="SUPFAM" id="SSF81901">
    <property type="entry name" value="HCP-like"/>
    <property type="match status" value="1"/>
</dbReference>
<evidence type="ECO:0008006" key="3">
    <source>
        <dbReference type="Google" id="ProtNLM"/>
    </source>
</evidence>
<dbReference type="InterPro" id="IPR027417">
    <property type="entry name" value="P-loop_NTPase"/>
</dbReference>
<sequence length="649" mass="70990">MQASKDSVAAGRDVGAVITGDNNTITVLPTAQSVSAPDQKALVTRLISECHPLDLEVHHAIHVASEESELPAYVQREHDTHLQHIVRAAQGGKSQLCVLVGESSTGKTRAAWEAIQSLAADEWRLWHPFDPTRADAALTGLAAVGPKTVVWLNEAQHYLAPPGVGEKIAAALRTLLADTHRAPILVLGTLWPVHWDHLTSLPIQLGEDPQEQSRQLLTGRQIHVPDAFTAQELAAVHSAAQADERLAQALAGATDRRITQFLAGVPALLDRYKLARAGARALLHVAMDARRLGCGIDLPAVFLEEAAMDYLSESELNFLDDDWFEQALTYTGRTAHGNTALLRRTRRRPGTEGEDSFRLADYMEQHGRRTRGQICPPASFWEAALRHLPRRTDVSALESAASARWRLRYARLLAERAHQLPWPSPALGLDVRPPAYDELDDSDSWPVDHLTCRALADLACTAAQAADYEQAAALALEAAECCQPDALADIALQHEQAGLPVEASELAHQAAAHGAPVGLSHLAMMREEAALFEQAEHYARAAAEYGLTNTLADLAARREATGDKERAEELWEAAASYGHPAALANIARFRYESRDADEAARIAREALDQGDAAYPYHHTTPVWRKLWPHGIEPDGTPTSHHDDAWLHTW</sequence>
<dbReference type="EMBL" id="CP137524">
    <property type="protein sequence ID" value="WOT32669.1"/>
    <property type="molecule type" value="Genomic_DNA"/>
</dbReference>
<proteinExistence type="predicted"/>
<reference evidence="1 2" key="1">
    <citation type="journal article" date="2021" name="J. Microbiol. Biotechnol.">
        <title>An Efficient Markerless Deletion System Suitable for the Industrial Strains of Streptomyces.</title>
        <authorList>
            <person name="Dong J."/>
            <person name="Wei J."/>
            <person name="Li H."/>
            <person name="Zhao S."/>
            <person name="Guan W."/>
        </authorList>
    </citation>
    <scope>NUCLEOTIDE SEQUENCE [LARGE SCALE GENOMIC DNA]</scope>
    <source>
        <strain evidence="1 2">CICC 11043</strain>
    </source>
</reference>